<sequence length="151" mass="17215">MYPQRRQGIVTKAWSCIYTLTANPSIYHSHLRKTSHRLLDDGFLRFFNSDILPPSSVVTEIDLEAVSIEQIQCRIFLETDGRDFIASCRCKGTSKCAHQECLGHWRVVKARCFSIRQGTSAGPLLCFTAKICFLTALVRFFIILLVASERR</sequence>
<dbReference type="SMART" id="SM00744">
    <property type="entry name" value="RINGv"/>
    <property type="match status" value="1"/>
</dbReference>
<reference evidence="6 7" key="1">
    <citation type="submission" date="2024-01" db="EMBL/GenBank/DDBJ databases">
        <title>The genomes of 5 underutilized Papilionoideae crops provide insights into root nodulation and disease resistance.</title>
        <authorList>
            <person name="Yuan L."/>
        </authorList>
    </citation>
    <scope>NUCLEOTIDE SEQUENCE [LARGE SCALE GENOMIC DNA]</scope>
    <source>
        <strain evidence="6">LY-2023</strain>
        <tissue evidence="6">Leaf</tissue>
    </source>
</reference>
<evidence type="ECO:0000259" key="5">
    <source>
        <dbReference type="PROSITE" id="PS51292"/>
    </source>
</evidence>
<dbReference type="GO" id="GO:0008270">
    <property type="term" value="F:zinc ion binding"/>
    <property type="evidence" value="ECO:0007669"/>
    <property type="project" value="UniProtKB-KW"/>
</dbReference>
<dbReference type="EMBL" id="JAYKXN010000005">
    <property type="protein sequence ID" value="KAK7285657.1"/>
    <property type="molecule type" value="Genomic_DNA"/>
</dbReference>
<dbReference type="PANTHER" id="PTHR46347">
    <property type="entry name" value="RING/FYVE/PHD ZINC FINGER SUPERFAMILY PROTEIN"/>
    <property type="match status" value="1"/>
</dbReference>
<dbReference type="InterPro" id="IPR011016">
    <property type="entry name" value="Znf_RING-CH"/>
</dbReference>
<evidence type="ECO:0000256" key="4">
    <source>
        <dbReference type="SAM" id="Phobius"/>
    </source>
</evidence>
<feature type="domain" description="RING-CH-type" evidence="5">
    <location>
        <begin position="65"/>
        <end position="132"/>
    </location>
</feature>
<evidence type="ECO:0000256" key="2">
    <source>
        <dbReference type="ARBA" id="ARBA00022771"/>
    </source>
</evidence>
<accession>A0AAN9IST9</accession>
<feature type="transmembrane region" description="Helical" evidence="4">
    <location>
        <begin position="121"/>
        <end position="147"/>
    </location>
</feature>
<protein>
    <recommendedName>
        <fullName evidence="5">RING-CH-type domain-containing protein</fullName>
    </recommendedName>
</protein>
<dbReference type="PANTHER" id="PTHR46347:SF1">
    <property type="entry name" value="RING_FYVE_PHD ZINC FINGER SUPERFAMILY PROTEIN"/>
    <property type="match status" value="1"/>
</dbReference>
<evidence type="ECO:0000256" key="3">
    <source>
        <dbReference type="ARBA" id="ARBA00022833"/>
    </source>
</evidence>
<keyword evidence="7" id="KW-1185">Reference proteome</keyword>
<evidence type="ECO:0000313" key="6">
    <source>
        <dbReference type="EMBL" id="KAK7285657.1"/>
    </source>
</evidence>
<keyword evidence="4" id="KW-0812">Transmembrane</keyword>
<keyword evidence="2" id="KW-0863">Zinc-finger</keyword>
<dbReference type="SUPFAM" id="SSF57850">
    <property type="entry name" value="RING/U-box"/>
    <property type="match status" value="1"/>
</dbReference>
<name>A0AAN9IST9_CLITE</name>
<dbReference type="InterPro" id="IPR013083">
    <property type="entry name" value="Znf_RING/FYVE/PHD"/>
</dbReference>
<organism evidence="6 7">
    <name type="scientific">Clitoria ternatea</name>
    <name type="common">Butterfly pea</name>
    <dbReference type="NCBI Taxonomy" id="43366"/>
    <lineage>
        <taxon>Eukaryota</taxon>
        <taxon>Viridiplantae</taxon>
        <taxon>Streptophyta</taxon>
        <taxon>Embryophyta</taxon>
        <taxon>Tracheophyta</taxon>
        <taxon>Spermatophyta</taxon>
        <taxon>Magnoliopsida</taxon>
        <taxon>eudicotyledons</taxon>
        <taxon>Gunneridae</taxon>
        <taxon>Pentapetalae</taxon>
        <taxon>rosids</taxon>
        <taxon>fabids</taxon>
        <taxon>Fabales</taxon>
        <taxon>Fabaceae</taxon>
        <taxon>Papilionoideae</taxon>
        <taxon>50 kb inversion clade</taxon>
        <taxon>NPAAA clade</taxon>
        <taxon>indigoferoid/millettioid clade</taxon>
        <taxon>Phaseoleae</taxon>
        <taxon>Clitoria</taxon>
    </lineage>
</organism>
<evidence type="ECO:0000313" key="7">
    <source>
        <dbReference type="Proteomes" id="UP001359559"/>
    </source>
</evidence>
<keyword evidence="4" id="KW-0472">Membrane</keyword>
<keyword evidence="4" id="KW-1133">Transmembrane helix</keyword>
<evidence type="ECO:0000256" key="1">
    <source>
        <dbReference type="ARBA" id="ARBA00022723"/>
    </source>
</evidence>
<proteinExistence type="predicted"/>
<dbReference type="AlphaFoldDB" id="A0AAN9IST9"/>
<dbReference type="Pfam" id="PF12906">
    <property type="entry name" value="RINGv"/>
    <property type="match status" value="1"/>
</dbReference>
<gene>
    <name evidence="6" type="ORF">RJT34_20435</name>
</gene>
<keyword evidence="1" id="KW-0479">Metal-binding</keyword>
<dbReference type="PROSITE" id="PS51292">
    <property type="entry name" value="ZF_RING_CH"/>
    <property type="match status" value="1"/>
</dbReference>
<dbReference type="Gene3D" id="3.30.40.10">
    <property type="entry name" value="Zinc/RING finger domain, C3HC4 (zinc finger)"/>
    <property type="match status" value="1"/>
</dbReference>
<comment type="caution">
    <text evidence="6">The sequence shown here is derived from an EMBL/GenBank/DDBJ whole genome shotgun (WGS) entry which is preliminary data.</text>
</comment>
<keyword evidence="3" id="KW-0862">Zinc</keyword>
<dbReference type="Proteomes" id="UP001359559">
    <property type="component" value="Unassembled WGS sequence"/>
</dbReference>